<proteinExistence type="predicted"/>
<keyword evidence="1" id="KW-0997">Cell inner membrane</keyword>
<keyword evidence="1" id="KW-0472">Membrane</keyword>
<comment type="caution">
    <text evidence="3">The sequence shown here is derived from an EMBL/GenBank/DDBJ whole genome shotgun (WGS) entry which is preliminary data.</text>
</comment>
<dbReference type="SUPFAM" id="SSF53756">
    <property type="entry name" value="UDP-Glycosyltransferase/glycogen phosphorylase"/>
    <property type="match status" value="1"/>
</dbReference>
<dbReference type="Gene3D" id="3.40.50.2000">
    <property type="entry name" value="Glycogen Phosphorylase B"/>
    <property type="match status" value="1"/>
</dbReference>
<dbReference type="Pfam" id="PF00535">
    <property type="entry name" value="Glycos_transf_2"/>
    <property type="match status" value="2"/>
</dbReference>
<evidence type="ECO:0000256" key="1">
    <source>
        <dbReference type="ARBA" id="ARBA00022519"/>
    </source>
</evidence>
<dbReference type="PATRIC" id="fig|264451.4.peg.864"/>
<dbReference type="InterPro" id="IPR029044">
    <property type="entry name" value="Nucleotide-diphossugar_trans"/>
</dbReference>
<sequence>MAMSSSRLVSIVIPAYKPAFFEAALASALRQNHDDIEIIITDDSRDDGIKAIVEKLSPNSRWPIHYFKNATPLGEPHNIAHAIARAQGEYIKFLYDDDILLPDCVRLMFDVMHDSPDIKVVSATRKRIDANGALLADNLYTAYPFGKNVVLNGPELVSFLASHPINFVGEPSAVMCRREDLLVFGQDIMSLQQVLIWGLGDLAMYVKLLRHGNLAMLARPLSYFRVSDQQSSEAFRKDPTLPREGHANFRRIPTELGWVRPDEFNGKVKVAPLSQRDNIQEMDLLAYFDRRPEATVRNTRVAGWLAQRRPTPAQHVLLEEYLQQHNGGPAVAIVVSDFNQQPESVLSTLQSLASDAPLLDKLKVFVLADYDREQQTPLQAQLTWRDASMENRATVINALMQENDQAWWILVDAGTTFTSSGLLCAVMKMIETPEACAVFGDEVTLHAQAGAHLAFRPDFSLDYLLTCPAATSRNWLFNREKALEVGGFDPVHAQAIELDLILRMIEGSGYTEFAHSCEPMIISPLWRAQENYDQARTVQRHLHVRGYPGSKVHALESGLYRIDYGHAEQPLVSILVTSQDQLETLLPCVESILENTTYPHYEILICDNNSQSAQTTQWLATIDSMQSERIRIVRHEQALSPSALLNSAAEHALGDYLVMLDSHALIIQQDWLNHLLNHALRPEVGVVGAKLISTDGNVVQAGIIMGLNGTAATVTASDIAGSASDAQRLETDQNYSAVSGCCLMIRKSVHEEVQGLDEHLFPLHFNDVDLCLKTRSTGHLVVWTPHAIVALRPDDAQSDAEALDFATRALYHRWLHYMAWDPAYNKNLTLTDSFVAQSNPQLSWRPLTHRPLPVVLALPCNHAAAGNRISTALQSLSAERETDGIISHAPLPFVEIARLSPDTVVIQGPVNESLIASINAIKDHTNAWVAYDLPHYPAYAEIDKSAVPLATVQASLRHGLARADLITVPTTALAELLEGSHPNVQVIETRLAPEPWRNLQSQRQTRPRPRVGWVGTAAETGDLLILSEVIKALADRVEWVIMGPCTRWLRPYIHELRSPVEGTLFPGTLASLNLDLVLAPAESNLINTSKSPVALLEFGACGFPVICSDVLSVPEDLPVTRVENETNAWVSAIEQHIDQLDECARKGDALRQAVIDNWMLEADHLQAWRDAWLKG</sequence>
<accession>A0A0P9RD62</accession>
<feature type="domain" description="Glycosyltransferase 2-like" evidence="2">
    <location>
        <begin position="10"/>
        <end position="130"/>
    </location>
</feature>
<dbReference type="PANTHER" id="PTHR43179:SF7">
    <property type="entry name" value="RHAMNOSYLTRANSFERASE WBBL"/>
    <property type="match status" value="1"/>
</dbReference>
<evidence type="ECO:0000259" key="2">
    <source>
        <dbReference type="Pfam" id="PF00535"/>
    </source>
</evidence>
<keyword evidence="3" id="KW-0808">Transferase</keyword>
<dbReference type="CDD" id="cd00761">
    <property type="entry name" value="Glyco_tranf_GTA_type"/>
    <property type="match status" value="1"/>
</dbReference>
<protein>
    <submittedName>
        <fullName evidence="3">Putative glycosyltransferase</fullName>
    </submittedName>
</protein>
<dbReference type="Gene3D" id="3.90.550.10">
    <property type="entry name" value="Spore Coat Polysaccharide Biosynthesis Protein SpsA, Chain A"/>
    <property type="match status" value="2"/>
</dbReference>
<reference evidence="3 4" key="1">
    <citation type="submission" date="2015-09" db="EMBL/GenBank/DDBJ databases">
        <title>Genome announcement of multiple Pseudomonas syringae strains.</title>
        <authorList>
            <person name="Thakur S."/>
            <person name="Wang P.W."/>
            <person name="Gong Y."/>
            <person name="Weir B.S."/>
            <person name="Guttman D.S."/>
        </authorList>
    </citation>
    <scope>NUCLEOTIDE SEQUENCE [LARGE SCALE GENOMIC DNA]</scope>
    <source>
        <strain evidence="3 4">ICMP17524</strain>
    </source>
</reference>
<dbReference type="AlphaFoldDB" id="A0A0P9RD62"/>
<dbReference type="InterPro" id="IPR001173">
    <property type="entry name" value="Glyco_trans_2-like"/>
</dbReference>
<dbReference type="SUPFAM" id="SSF53448">
    <property type="entry name" value="Nucleotide-diphospho-sugar transferases"/>
    <property type="match status" value="3"/>
</dbReference>
<dbReference type="PANTHER" id="PTHR43179">
    <property type="entry name" value="RHAMNOSYLTRANSFERASE WBBL"/>
    <property type="match status" value="1"/>
</dbReference>
<dbReference type="Proteomes" id="UP000050356">
    <property type="component" value="Unassembled WGS sequence"/>
</dbReference>
<name>A0A0P9RD62_PSESX</name>
<organism evidence="3 4">
    <name type="scientific">Pseudomonas syringae pv. cerasicola</name>
    <dbReference type="NCBI Taxonomy" id="264451"/>
    <lineage>
        <taxon>Bacteria</taxon>
        <taxon>Pseudomonadati</taxon>
        <taxon>Pseudomonadota</taxon>
        <taxon>Gammaproteobacteria</taxon>
        <taxon>Pseudomonadales</taxon>
        <taxon>Pseudomonadaceae</taxon>
        <taxon>Pseudomonas</taxon>
        <taxon>Pseudomonas syringae</taxon>
    </lineage>
</organism>
<gene>
    <name evidence="3" type="ORF">ALO50_04220</name>
</gene>
<dbReference type="GO" id="GO:0016740">
    <property type="term" value="F:transferase activity"/>
    <property type="evidence" value="ECO:0007669"/>
    <property type="project" value="UniProtKB-KW"/>
</dbReference>
<keyword evidence="1" id="KW-1003">Cell membrane</keyword>
<dbReference type="EMBL" id="LJQA01000833">
    <property type="protein sequence ID" value="KPW81755.1"/>
    <property type="molecule type" value="Genomic_DNA"/>
</dbReference>
<evidence type="ECO:0000313" key="4">
    <source>
        <dbReference type="Proteomes" id="UP000050356"/>
    </source>
</evidence>
<feature type="domain" description="Glycosyltransferase 2-like" evidence="2">
    <location>
        <begin position="573"/>
        <end position="753"/>
    </location>
</feature>
<evidence type="ECO:0000313" key="3">
    <source>
        <dbReference type="EMBL" id="KPW81755.1"/>
    </source>
</evidence>